<dbReference type="RefSeq" id="WP_139600098.1">
    <property type="nucleotide sequence ID" value="NZ_VDCQ01000001.1"/>
</dbReference>
<evidence type="ECO:0000313" key="1">
    <source>
        <dbReference type="EMBL" id="TNJ68121.1"/>
    </source>
</evidence>
<dbReference type="EMBL" id="VDCQ01000001">
    <property type="protein sequence ID" value="TNJ68121.1"/>
    <property type="molecule type" value="Genomic_DNA"/>
</dbReference>
<comment type="caution">
    <text evidence="1">The sequence shown here is derived from an EMBL/GenBank/DDBJ whole genome shotgun (WGS) entry which is preliminary data.</text>
</comment>
<reference evidence="1 2" key="1">
    <citation type="submission" date="2019-05" db="EMBL/GenBank/DDBJ databases">
        <title>We sequenced the genome of Paenibacillus hemerocallicola KCTC 33185 for further insight into its adaptation and study the phylogeny of Paenibacillus.</title>
        <authorList>
            <person name="Narsing Rao M.P."/>
        </authorList>
    </citation>
    <scope>NUCLEOTIDE SEQUENCE [LARGE SCALE GENOMIC DNA]</scope>
    <source>
        <strain evidence="1 2">KCTC 33185</strain>
    </source>
</reference>
<protein>
    <submittedName>
        <fullName evidence="1">DUF3052 domain-containing protein</fullName>
    </submittedName>
</protein>
<sequence length="136" mass="15431">MSAGYSGTPLIQKLGIKQGTKICIVNEPDPYWELLGTLPPFIEKADPNEEQMDFIHIFANSKSEIEKYLNTIKGHIKQTGMVWVSWPKKSSKIITDLNEDVIRKLALDNQLVDVKVCAVDETWSALKLVIPLKHRK</sequence>
<accession>A0A5C4TGE1</accession>
<dbReference type="OrthoDB" id="9800461at2"/>
<keyword evidence="2" id="KW-1185">Reference proteome</keyword>
<gene>
    <name evidence="1" type="ORF">FE784_00190</name>
</gene>
<proteinExistence type="predicted"/>
<name>A0A5C4TGE1_9BACL</name>
<dbReference type="Proteomes" id="UP000307943">
    <property type="component" value="Unassembled WGS sequence"/>
</dbReference>
<evidence type="ECO:0000313" key="2">
    <source>
        <dbReference type="Proteomes" id="UP000307943"/>
    </source>
</evidence>
<organism evidence="1 2">
    <name type="scientific">Paenibacillus hemerocallicola</name>
    <dbReference type="NCBI Taxonomy" id="1172614"/>
    <lineage>
        <taxon>Bacteria</taxon>
        <taxon>Bacillati</taxon>
        <taxon>Bacillota</taxon>
        <taxon>Bacilli</taxon>
        <taxon>Bacillales</taxon>
        <taxon>Paenibacillaceae</taxon>
        <taxon>Paenibacillus</taxon>
    </lineage>
</organism>
<dbReference type="AlphaFoldDB" id="A0A5C4TGE1"/>